<name>A0A6G1H7N5_9PEZI</name>
<evidence type="ECO:0000313" key="2">
    <source>
        <dbReference type="EMBL" id="KAF1989211.1"/>
    </source>
</evidence>
<evidence type="ECO:0000256" key="1">
    <source>
        <dbReference type="SAM" id="MobiDB-lite"/>
    </source>
</evidence>
<dbReference type="Proteomes" id="UP000800041">
    <property type="component" value="Unassembled WGS sequence"/>
</dbReference>
<evidence type="ECO:0000313" key="3">
    <source>
        <dbReference type="Proteomes" id="UP000800041"/>
    </source>
</evidence>
<feature type="compositionally biased region" description="Low complexity" evidence="1">
    <location>
        <begin position="591"/>
        <end position="603"/>
    </location>
</feature>
<accession>A0A6G1H7N5</accession>
<reference evidence="2" key="1">
    <citation type="journal article" date="2020" name="Stud. Mycol.">
        <title>101 Dothideomycetes genomes: a test case for predicting lifestyles and emergence of pathogens.</title>
        <authorList>
            <person name="Haridas S."/>
            <person name="Albert R."/>
            <person name="Binder M."/>
            <person name="Bloem J."/>
            <person name="Labutti K."/>
            <person name="Salamov A."/>
            <person name="Andreopoulos B."/>
            <person name="Baker S."/>
            <person name="Barry K."/>
            <person name="Bills G."/>
            <person name="Bluhm B."/>
            <person name="Cannon C."/>
            <person name="Castanera R."/>
            <person name="Culley D."/>
            <person name="Daum C."/>
            <person name="Ezra D."/>
            <person name="Gonzalez J."/>
            <person name="Henrissat B."/>
            <person name="Kuo A."/>
            <person name="Liang C."/>
            <person name="Lipzen A."/>
            <person name="Lutzoni F."/>
            <person name="Magnuson J."/>
            <person name="Mondo S."/>
            <person name="Nolan M."/>
            <person name="Ohm R."/>
            <person name="Pangilinan J."/>
            <person name="Park H.-J."/>
            <person name="Ramirez L."/>
            <person name="Alfaro M."/>
            <person name="Sun H."/>
            <person name="Tritt A."/>
            <person name="Yoshinaga Y."/>
            <person name="Zwiers L.-H."/>
            <person name="Turgeon B."/>
            <person name="Goodwin S."/>
            <person name="Spatafora J."/>
            <person name="Crous P."/>
            <person name="Grigoriev I."/>
        </authorList>
    </citation>
    <scope>NUCLEOTIDE SEQUENCE</scope>
    <source>
        <strain evidence="2">CBS 113979</strain>
    </source>
</reference>
<protein>
    <submittedName>
        <fullName evidence="2">Uncharacterized protein</fullName>
    </submittedName>
</protein>
<feature type="compositionally biased region" description="Low complexity" evidence="1">
    <location>
        <begin position="49"/>
        <end position="70"/>
    </location>
</feature>
<feature type="compositionally biased region" description="Polar residues" evidence="1">
    <location>
        <begin position="571"/>
        <end position="590"/>
    </location>
</feature>
<feature type="region of interest" description="Disordered" evidence="1">
    <location>
        <begin position="1"/>
        <end position="121"/>
    </location>
</feature>
<feature type="compositionally biased region" description="Basic and acidic residues" evidence="1">
    <location>
        <begin position="557"/>
        <end position="567"/>
    </location>
</feature>
<feature type="region of interest" description="Disordered" evidence="1">
    <location>
        <begin position="544"/>
        <end position="603"/>
    </location>
</feature>
<feature type="compositionally biased region" description="Acidic residues" evidence="1">
    <location>
        <begin position="100"/>
        <end position="121"/>
    </location>
</feature>
<feature type="compositionally biased region" description="Basic and acidic residues" evidence="1">
    <location>
        <begin position="78"/>
        <end position="91"/>
    </location>
</feature>
<sequence>MPFKWKRPSHHHDEGRDKQDKSHKRRSLRTFFRSDKGRPAKTLDEQRAETPQQTPAAATSAPEPTQSASPVLSPSPTRKAEPENAIERENAWDATLAEEAGVDDEEPETPEEPELPEEQPLSDDNIRALFSGVPQFSLTAYQGRGKLTVDFPWDSTLAVTDVHDCPPLAHPAFSSSTLHPHLPLRVDKDNNDDGARVGYDIGIAEVPSMLSLQGNECGTVGLDHFLELPIADSLRASGDDVIGGDAGYDAETNREFFQTNPERLGLRELDLEALIERLFELGEIYSASREAGETRIFLNHQQSGELYAGLFGKFLTPPRFDSSTDDPTGLKVQIQTLVKVLTLQGIWKDFSLVEWRIRLGQMLWVSDEEDPDSPLSPEGTEIEGSVPERDVLLFQLLIACELLVRLDVVAGVSTKEVKNELNLTEEEVRSFNQLETRKTKWDLVLARRFLDNVEIKPVPRPPKQEAPAQSTFRSFFSASPAQANPERQDKPELILLPRYQNQQLSGLIHFTKAINWPDVDAFEESMSARLRSQRSLESLQTPSLYATPISTPHPPSHPRDSYFDHRPAGPSRNTSQRSIQLTPSSPGLTNDSSSDQDSSGGSPSYGGWLTRTYFTNLILAGEPLSHFLISALLENSPDAIMALGESANLYGGFLYHGRSWWSKSCIVGRILACLEGASECEGWVSVPKISTHGLPEKETWVDVVGQTIPSKHPEGKPRIRQLEDFNMDTALLGFDGDGASLPIDLTLPRDPANLPKSSIWFEGLRLKRKKEQDSHGDGDTPSFTASVTFSSSSISSELGSRSIPLRYDSYFISAFPCTPPPSPPLYLLRRNSATDVEGLQPGAHPLHSDSTYKVVPAGDVLAKGFTWPSQNGNGESKVANGSASRGASPAPADDDGESESVRLSRRLSMSPAEKMEEKKNRHVPTVLVLDARGSTPLALLARAWCAENGTDAVVGREGVTCLACCVREARIADVGVVIRVG</sequence>
<dbReference type="EMBL" id="ML977146">
    <property type="protein sequence ID" value="KAF1989211.1"/>
    <property type="molecule type" value="Genomic_DNA"/>
</dbReference>
<feature type="region of interest" description="Disordered" evidence="1">
    <location>
        <begin position="865"/>
        <end position="919"/>
    </location>
</feature>
<dbReference type="OrthoDB" id="5420387at2759"/>
<dbReference type="PANTHER" id="PTHR42345">
    <property type="entry name" value="TPR_REGION DOMAIN-CONTAINING PROTEIN"/>
    <property type="match status" value="1"/>
</dbReference>
<feature type="compositionally biased region" description="Low complexity" evidence="1">
    <location>
        <begin position="881"/>
        <end position="891"/>
    </location>
</feature>
<feature type="compositionally biased region" description="Basic and acidic residues" evidence="1">
    <location>
        <begin position="32"/>
        <end position="48"/>
    </location>
</feature>
<dbReference type="PANTHER" id="PTHR42345:SF2">
    <property type="entry name" value="HELICASE-LIKE PROTEIN"/>
    <property type="match status" value="1"/>
</dbReference>
<feature type="compositionally biased region" description="Basic residues" evidence="1">
    <location>
        <begin position="1"/>
        <end position="10"/>
    </location>
</feature>
<gene>
    <name evidence="2" type="ORF">K402DRAFT_452440</name>
</gene>
<organism evidence="2 3">
    <name type="scientific">Aulographum hederae CBS 113979</name>
    <dbReference type="NCBI Taxonomy" id="1176131"/>
    <lineage>
        <taxon>Eukaryota</taxon>
        <taxon>Fungi</taxon>
        <taxon>Dikarya</taxon>
        <taxon>Ascomycota</taxon>
        <taxon>Pezizomycotina</taxon>
        <taxon>Dothideomycetes</taxon>
        <taxon>Pleosporomycetidae</taxon>
        <taxon>Aulographales</taxon>
        <taxon>Aulographaceae</taxon>
    </lineage>
</organism>
<proteinExistence type="predicted"/>
<dbReference type="AlphaFoldDB" id="A0A6G1H7N5"/>
<feature type="compositionally biased region" description="Basic and acidic residues" evidence="1">
    <location>
        <begin position="11"/>
        <end position="20"/>
    </location>
</feature>
<keyword evidence="3" id="KW-1185">Reference proteome</keyword>